<dbReference type="VEuPathDB" id="CryptoDB:Cvel_1131"/>
<name>A0A0G4HKS7_9ALVE</name>
<evidence type="ECO:0000256" key="1">
    <source>
        <dbReference type="SAM" id="MobiDB-lite"/>
    </source>
</evidence>
<reference evidence="2" key="1">
    <citation type="submission" date="2014-11" db="EMBL/GenBank/DDBJ databases">
        <authorList>
            <person name="Otto D Thomas"/>
            <person name="Naeem Raeece"/>
        </authorList>
    </citation>
    <scope>NUCLEOTIDE SEQUENCE</scope>
</reference>
<feature type="compositionally biased region" description="Basic and acidic residues" evidence="1">
    <location>
        <begin position="11"/>
        <end position="31"/>
    </location>
</feature>
<sequence length="412" mass="46133">MELQKVQAQLKEAEDEKKSEVMGDLERDIMRMTRPQARLGGGDTAADRWDNPSISSLSSLTKVRVWKEEPDDSQGRAKGGAKKGILLRVGQLGVEPSHVNQLRSLVESHHLVLVKDNDPAMQGRHAETAAALLDSLEADIGSGAECLMVRGNVMKFGPQGYLESQGLRDLNDLVASLEDAGSFRTLVQRTLGGGDEKDGEELPGRERLRETLRNEVRLFLKEWHKMRLERIEGLSAAELDERFSRRGEGDSLEEGADFFMPSFEGFVRWMDSADRWRSLASDLVSGKFGGQEEEWEGREAEVPAETAEEEAKPTKKKKTRKPETELETEEELSPSSSAILVEWLRELADEGLFHRWVRHLSPGTISVLSASSQDKVEEEIRTLSSLPPPIDPSEFLREDDVVLDRFEAEVDA</sequence>
<organism evidence="2">
    <name type="scientific">Chromera velia CCMP2878</name>
    <dbReference type="NCBI Taxonomy" id="1169474"/>
    <lineage>
        <taxon>Eukaryota</taxon>
        <taxon>Sar</taxon>
        <taxon>Alveolata</taxon>
        <taxon>Colpodellida</taxon>
        <taxon>Chromeraceae</taxon>
        <taxon>Chromera</taxon>
    </lineage>
</organism>
<feature type="region of interest" description="Disordered" evidence="1">
    <location>
        <begin position="288"/>
        <end position="333"/>
    </location>
</feature>
<accession>A0A0G4HKS7</accession>
<dbReference type="AlphaFoldDB" id="A0A0G4HKS7"/>
<dbReference type="EMBL" id="CDMZ01003040">
    <property type="protein sequence ID" value="CEM44885.1"/>
    <property type="molecule type" value="Genomic_DNA"/>
</dbReference>
<feature type="region of interest" description="Disordered" evidence="1">
    <location>
        <begin position="1"/>
        <end position="51"/>
    </location>
</feature>
<proteinExistence type="predicted"/>
<evidence type="ECO:0000313" key="2">
    <source>
        <dbReference type="EMBL" id="CEM44885.1"/>
    </source>
</evidence>
<protein>
    <submittedName>
        <fullName evidence="2">Uncharacterized protein</fullName>
    </submittedName>
</protein>
<gene>
    <name evidence="2" type="ORF">Cvel_1131</name>
</gene>